<dbReference type="Pfam" id="PF01492">
    <property type="entry name" value="Gemini_C4"/>
    <property type="match status" value="1"/>
</dbReference>
<evidence type="ECO:0000256" key="1">
    <source>
        <dbReference type="ARBA" id="ARBA00008996"/>
    </source>
</evidence>
<accession>Q0JY06</accession>
<reference evidence="4" key="1">
    <citation type="journal article" date="2006" name="J. Plant Pathol.">
        <title>First report of Malvastrum leaf curl virus infecting papaya.</title>
        <authorList>
            <person name="Wu C.Z."/>
            <person name="Zhou X.P."/>
        </authorList>
    </citation>
    <scope>NUCLEOTIDE SEQUENCE</scope>
    <source>
        <strain evidence="4">G100</strain>
    </source>
</reference>
<dbReference type="InterPro" id="IPR002488">
    <property type="entry name" value="Gemini_C4"/>
</dbReference>
<sequence length="96" mass="10663">MGTLISTCLCNSKANTTARITDSSTWFPQPDQHISIQTFRELNPAPMSSPTSIRMETPLNGVNSRSTDDLLEEDNNQPMMLTPRHLTAEVSGRLLM</sequence>
<feature type="region of interest" description="Disordered" evidence="3">
    <location>
        <begin position="43"/>
        <end position="68"/>
    </location>
</feature>
<evidence type="ECO:0000256" key="3">
    <source>
        <dbReference type="SAM" id="MobiDB-lite"/>
    </source>
</evidence>
<dbReference type="EMBL" id="AM260699">
    <property type="protein sequence ID" value="CAJ98462.1"/>
    <property type="molecule type" value="Genomic_DNA"/>
</dbReference>
<comment type="similarity">
    <text evidence="1">Belongs to the geminiviridae protein AC4/C4 family.</text>
</comment>
<keyword evidence="2" id="KW-0945">Host-virus interaction</keyword>
<name>Q0JY06_9GEMI</name>
<evidence type="ECO:0000313" key="4">
    <source>
        <dbReference type="EMBL" id="CAJ98462.1"/>
    </source>
</evidence>
<evidence type="ECO:0000256" key="2">
    <source>
        <dbReference type="ARBA" id="ARBA00022581"/>
    </source>
</evidence>
<feature type="compositionally biased region" description="Polar residues" evidence="3">
    <location>
        <begin position="43"/>
        <end position="65"/>
    </location>
</feature>
<protein>
    <submittedName>
        <fullName evidence="4">AC4 protein</fullName>
    </submittedName>
</protein>
<organism evidence="4">
    <name type="scientific">Malvastrum leaf curl virus</name>
    <dbReference type="NCBI Taxonomy" id="329290"/>
    <lineage>
        <taxon>Viruses</taxon>
        <taxon>Monodnaviria</taxon>
        <taxon>Shotokuvirae</taxon>
        <taxon>Cressdnaviricota</taxon>
        <taxon>Repensiviricetes</taxon>
        <taxon>Geplafuvirales</taxon>
        <taxon>Geminiviridae</taxon>
        <taxon>Begomovirus</taxon>
        <taxon>Begomovirus malvastri</taxon>
    </lineage>
</organism>
<proteinExistence type="inferred from homology"/>
<gene>
    <name evidence="4" type="primary">AC4</name>
</gene>